<name>A0ABX5CLL9_9ALTE</name>
<protein>
    <submittedName>
        <fullName evidence="2">Serine protease</fullName>
    </submittedName>
</protein>
<dbReference type="SUPFAM" id="SSF50494">
    <property type="entry name" value="Trypsin-like serine proteases"/>
    <property type="match status" value="1"/>
</dbReference>
<evidence type="ECO:0000256" key="1">
    <source>
        <dbReference type="SAM" id="SignalP"/>
    </source>
</evidence>
<keyword evidence="2" id="KW-0645">Protease</keyword>
<reference evidence="3" key="1">
    <citation type="journal article" date="2020" name="Int. J. Syst. Evol. Microbiol.">
        <title>Alteromonas alba sp. nov., a marine bacterium isolated from the seawater of the West Pacific Ocean.</title>
        <authorList>
            <person name="Sun C."/>
            <person name="Wu Y.-H."/>
            <person name="Xamxidin M."/>
            <person name="Cheng H."/>
            <person name="Xu X.-W."/>
        </authorList>
    </citation>
    <scope>NUCLEOTIDE SEQUENCE [LARGE SCALE GENOMIC DNA]</scope>
    <source>
        <strain evidence="3">9a2</strain>
    </source>
</reference>
<accession>A0ABX5CLL9</accession>
<evidence type="ECO:0000313" key="3">
    <source>
        <dbReference type="Proteomes" id="UP000239539"/>
    </source>
</evidence>
<dbReference type="InterPro" id="IPR009003">
    <property type="entry name" value="Peptidase_S1_PA"/>
</dbReference>
<dbReference type="EMBL" id="PVNO01000026">
    <property type="protein sequence ID" value="PRO68468.1"/>
    <property type="molecule type" value="Genomic_DNA"/>
</dbReference>
<dbReference type="PANTHER" id="PTHR43019">
    <property type="entry name" value="SERINE ENDOPROTEASE DEGS"/>
    <property type="match status" value="1"/>
</dbReference>
<keyword evidence="2" id="KW-0378">Hydrolase</keyword>
<dbReference type="InterPro" id="IPR043504">
    <property type="entry name" value="Peptidase_S1_PA_chymotrypsin"/>
</dbReference>
<organism evidence="2 3">
    <name type="scientific">Alteromonas gracilis</name>
    <dbReference type="NCBI Taxonomy" id="1479524"/>
    <lineage>
        <taxon>Bacteria</taxon>
        <taxon>Pseudomonadati</taxon>
        <taxon>Pseudomonadota</taxon>
        <taxon>Gammaproteobacteria</taxon>
        <taxon>Alteromonadales</taxon>
        <taxon>Alteromonadaceae</taxon>
        <taxon>Alteromonas/Salinimonas group</taxon>
        <taxon>Alteromonas</taxon>
    </lineage>
</organism>
<keyword evidence="3" id="KW-1185">Reference proteome</keyword>
<keyword evidence="1" id="KW-0732">Signal</keyword>
<dbReference type="PANTHER" id="PTHR43019:SF23">
    <property type="entry name" value="PROTEASE DO-LIKE 5, CHLOROPLASTIC"/>
    <property type="match status" value="1"/>
</dbReference>
<dbReference type="RefSeq" id="WP_105931607.1">
    <property type="nucleotide sequence ID" value="NZ_PVNO01000026.1"/>
</dbReference>
<dbReference type="Pfam" id="PF13365">
    <property type="entry name" value="Trypsin_2"/>
    <property type="match status" value="1"/>
</dbReference>
<dbReference type="GO" id="GO:0006508">
    <property type="term" value="P:proteolysis"/>
    <property type="evidence" value="ECO:0007669"/>
    <property type="project" value="UniProtKB-KW"/>
</dbReference>
<sequence>MLIKNSFKTICSVMMLLHFLLGNAPVFAEELVTLTKRATKSTVAIALYSPLKSKAPSIKGTGFVIHDGSYVITNYHVIGQELDPTIVEYYVAMIPSEDGFSFQKVELLEIDIEHDLALFSVESAMKPLILAKDVLQPAGTDIAVFGYPLGAALGLFPAVHKGIIATITPDFMPVRDSKVLSSKQLKRLQSPDLIYQLDITAFPGNSGSPVVDIKTGEVIAVVNKVYVRDGKESALSNPSGITYAIPIKYVSSLLERALSKMESN</sequence>
<dbReference type="GO" id="GO:0008233">
    <property type="term" value="F:peptidase activity"/>
    <property type="evidence" value="ECO:0007669"/>
    <property type="project" value="UniProtKB-KW"/>
</dbReference>
<dbReference type="Gene3D" id="2.40.10.10">
    <property type="entry name" value="Trypsin-like serine proteases"/>
    <property type="match status" value="2"/>
</dbReference>
<feature type="chain" id="PRO_5046797602" evidence="1">
    <location>
        <begin position="29"/>
        <end position="264"/>
    </location>
</feature>
<gene>
    <name evidence="2" type="ORF">C6Y39_12535</name>
</gene>
<feature type="signal peptide" evidence="1">
    <location>
        <begin position="1"/>
        <end position="28"/>
    </location>
</feature>
<proteinExistence type="predicted"/>
<evidence type="ECO:0000313" key="2">
    <source>
        <dbReference type="EMBL" id="PRO68468.1"/>
    </source>
</evidence>
<comment type="caution">
    <text evidence="2">The sequence shown here is derived from an EMBL/GenBank/DDBJ whole genome shotgun (WGS) entry which is preliminary data.</text>
</comment>
<dbReference type="Proteomes" id="UP000239539">
    <property type="component" value="Unassembled WGS sequence"/>
</dbReference>